<reference evidence="2 3" key="1">
    <citation type="submission" date="2017-10" db="EMBL/GenBank/DDBJ databases">
        <title>Draft genome of Chryseomicrobium casticus sp. nov.</title>
        <authorList>
            <person name="Chakraborty R."/>
            <person name="Saha T."/>
        </authorList>
    </citation>
    <scope>NUCLEOTIDE SEQUENCE [LARGE SCALE GENOMIC DNA]</scope>
    <source>
        <strain evidence="2 3">ET03</strain>
    </source>
</reference>
<evidence type="ECO:0000259" key="1">
    <source>
        <dbReference type="PROSITE" id="PS51747"/>
    </source>
</evidence>
<name>A0A2M9EZP3_9BACL</name>
<dbReference type="OrthoDB" id="9802676at2"/>
<evidence type="ECO:0000313" key="2">
    <source>
        <dbReference type="EMBL" id="PJK16681.1"/>
    </source>
</evidence>
<comment type="caution">
    <text evidence="2">The sequence shown here is derived from an EMBL/GenBank/DDBJ whole genome shotgun (WGS) entry which is preliminary data.</text>
</comment>
<protein>
    <submittedName>
        <fullName evidence="2">tRNA-specific adenosine deaminase</fullName>
    </submittedName>
</protein>
<evidence type="ECO:0000313" key="3">
    <source>
        <dbReference type="Proteomes" id="UP000228680"/>
    </source>
</evidence>
<dbReference type="SUPFAM" id="SSF53927">
    <property type="entry name" value="Cytidine deaminase-like"/>
    <property type="match status" value="1"/>
</dbReference>
<feature type="domain" description="CMP/dCMP-type deaminase" evidence="1">
    <location>
        <begin position="1"/>
        <end position="111"/>
    </location>
</feature>
<proteinExistence type="predicted"/>
<dbReference type="InterPro" id="IPR002125">
    <property type="entry name" value="CMP_dCMP_dom"/>
</dbReference>
<dbReference type="PANTHER" id="PTHR11079">
    <property type="entry name" value="CYTOSINE DEAMINASE FAMILY MEMBER"/>
    <property type="match status" value="1"/>
</dbReference>
<dbReference type="GO" id="GO:0047974">
    <property type="term" value="F:guanosine deaminase activity"/>
    <property type="evidence" value="ECO:0007669"/>
    <property type="project" value="TreeGrafter"/>
</dbReference>
<dbReference type="RefSeq" id="WP_100353242.1">
    <property type="nucleotide sequence ID" value="NZ_PCGR01000002.1"/>
</dbReference>
<dbReference type="EMBL" id="PCGR01000002">
    <property type="protein sequence ID" value="PJK16681.1"/>
    <property type="molecule type" value="Genomic_DNA"/>
</dbReference>
<dbReference type="Proteomes" id="UP000228680">
    <property type="component" value="Unassembled WGS sequence"/>
</dbReference>
<dbReference type="PROSITE" id="PS51747">
    <property type="entry name" value="CYT_DCMP_DEAMINASES_2"/>
    <property type="match status" value="1"/>
</dbReference>
<dbReference type="AlphaFoldDB" id="A0A2M9EZP3"/>
<sequence length="145" mass="16211">MNTYMKRAVELAIQNVKEGGQPFGAVLEKDGKIIGEGVNELHRVHDSSGHPELLAIRKAQQELQTLDLSGATMYASGHPCPMCYAVMRLAGIDQVYYYNDLPELEAVGLRLGADIYKELKTERPEWPIHFESLQEGIEDPLDSIK</sequence>
<dbReference type="PANTHER" id="PTHR11079:SF161">
    <property type="entry name" value="CMP_DCMP-TYPE DEAMINASE DOMAIN-CONTAINING PROTEIN"/>
    <property type="match status" value="1"/>
</dbReference>
<accession>A0A2M9EZP3</accession>
<dbReference type="Pfam" id="PF00383">
    <property type="entry name" value="dCMP_cyt_deam_1"/>
    <property type="match status" value="1"/>
</dbReference>
<keyword evidence="3" id="KW-1185">Reference proteome</keyword>
<dbReference type="CDD" id="cd01285">
    <property type="entry name" value="nucleoside_deaminase"/>
    <property type="match status" value="1"/>
</dbReference>
<dbReference type="Gene3D" id="3.40.140.10">
    <property type="entry name" value="Cytidine Deaminase, domain 2"/>
    <property type="match status" value="1"/>
</dbReference>
<organism evidence="2 3">
    <name type="scientific">Chryseomicrobium excrementi</name>
    <dbReference type="NCBI Taxonomy" id="2041346"/>
    <lineage>
        <taxon>Bacteria</taxon>
        <taxon>Bacillati</taxon>
        <taxon>Bacillota</taxon>
        <taxon>Bacilli</taxon>
        <taxon>Bacillales</taxon>
        <taxon>Caryophanaceae</taxon>
        <taxon>Chryseomicrobium</taxon>
    </lineage>
</organism>
<dbReference type="GO" id="GO:0006152">
    <property type="term" value="P:purine nucleoside catabolic process"/>
    <property type="evidence" value="ECO:0007669"/>
    <property type="project" value="TreeGrafter"/>
</dbReference>
<gene>
    <name evidence="2" type="ORF">CQS04_05865</name>
</gene>
<dbReference type="InterPro" id="IPR016193">
    <property type="entry name" value="Cytidine_deaminase-like"/>
</dbReference>